<gene>
    <name evidence="2" type="ORF">MPOR_12180</name>
</gene>
<dbReference type="SUPFAM" id="SSF53300">
    <property type="entry name" value="vWA-like"/>
    <property type="match status" value="1"/>
</dbReference>
<feature type="transmembrane region" description="Helical" evidence="1">
    <location>
        <begin position="38"/>
        <end position="56"/>
    </location>
</feature>
<evidence type="ECO:0000256" key="1">
    <source>
        <dbReference type="SAM" id="Phobius"/>
    </source>
</evidence>
<dbReference type="Proteomes" id="UP000466785">
    <property type="component" value="Chromosome"/>
</dbReference>
<feature type="transmembrane region" description="Helical" evidence="1">
    <location>
        <begin position="6"/>
        <end position="26"/>
    </location>
</feature>
<proteinExistence type="predicted"/>
<keyword evidence="1" id="KW-1133">Transmembrane helix</keyword>
<accession>A0A6N4V3L1</accession>
<evidence type="ECO:0008006" key="4">
    <source>
        <dbReference type="Google" id="ProtNLM"/>
    </source>
</evidence>
<reference evidence="2 3" key="1">
    <citation type="journal article" date="2019" name="Emerg. Microbes Infect.">
        <title>Comprehensive subspecies identification of 175 nontuberculous mycobacteria species based on 7547 genomic profiles.</title>
        <authorList>
            <person name="Matsumoto Y."/>
            <person name="Kinjo T."/>
            <person name="Motooka D."/>
            <person name="Nabeya D."/>
            <person name="Jung N."/>
            <person name="Uechi K."/>
            <person name="Horii T."/>
            <person name="Iida T."/>
            <person name="Fujita J."/>
            <person name="Nakamura S."/>
        </authorList>
    </citation>
    <scope>NUCLEOTIDE SEQUENCE [LARGE SCALE GENOMIC DNA]</scope>
    <source>
        <strain evidence="2 3">JCM 12603</strain>
    </source>
</reference>
<dbReference type="EMBL" id="AP022570">
    <property type="protein sequence ID" value="BBX50192.1"/>
    <property type="molecule type" value="Genomic_DNA"/>
</dbReference>
<keyword evidence="1" id="KW-0812">Transmembrane</keyword>
<evidence type="ECO:0000313" key="3">
    <source>
        <dbReference type="Proteomes" id="UP000466785"/>
    </source>
</evidence>
<dbReference type="KEGG" id="mpof:MPOR_12180"/>
<organism evidence="2 3">
    <name type="scientific">Mycolicibacterium poriferae</name>
    <dbReference type="NCBI Taxonomy" id="39694"/>
    <lineage>
        <taxon>Bacteria</taxon>
        <taxon>Bacillati</taxon>
        <taxon>Actinomycetota</taxon>
        <taxon>Actinomycetes</taxon>
        <taxon>Mycobacteriales</taxon>
        <taxon>Mycobacteriaceae</taxon>
        <taxon>Mycolicibacterium</taxon>
    </lineage>
</organism>
<sequence length="297" mass="30940">MTFDPVLPPVALAALAVVILALRAVVLRSATRSGRWGVLRWAATTGALMLVVLAAARPGVDAEPTADDAGANVFFVVDLSADSAIADVGGSTRMSAIREDIDALMAAHEGARFGVITFTSRPAVAWPLSGDAWSLRPLVDTLSPAVGPNAAADQANAAAAANVLRYQLIAARQRYPQAEELVYYFGSGAAQSTSPQSEFAAEAVDGGAVFGYDAGDGAARLRAISDQLGVPYVNRAAGDPVRAAETGSADAATLTESPPRTEYYWVLTSLASALLLIEIGLTVRDLRRTRLSDRAGR</sequence>
<dbReference type="AlphaFoldDB" id="A0A6N4V3L1"/>
<keyword evidence="3" id="KW-1185">Reference proteome</keyword>
<keyword evidence="1" id="KW-0472">Membrane</keyword>
<evidence type="ECO:0000313" key="2">
    <source>
        <dbReference type="EMBL" id="BBX50192.1"/>
    </source>
</evidence>
<protein>
    <recommendedName>
        <fullName evidence="4">VWFA domain-containing protein</fullName>
    </recommendedName>
</protein>
<dbReference type="RefSeq" id="WP_163672937.1">
    <property type="nucleotide sequence ID" value="NZ_AP022570.1"/>
</dbReference>
<dbReference type="InterPro" id="IPR036465">
    <property type="entry name" value="vWFA_dom_sf"/>
</dbReference>
<name>A0A6N4V3L1_9MYCO</name>
<dbReference type="Gene3D" id="3.40.50.410">
    <property type="entry name" value="von Willebrand factor, type A domain"/>
    <property type="match status" value="1"/>
</dbReference>